<keyword evidence="2" id="KW-1185">Reference proteome</keyword>
<comment type="caution">
    <text evidence="1">The sequence shown here is derived from an EMBL/GenBank/DDBJ whole genome shotgun (WGS) entry which is preliminary data.</text>
</comment>
<name>A0A2A2LFZ3_9BILA</name>
<proteinExistence type="predicted"/>
<dbReference type="EMBL" id="LIAE01006806">
    <property type="protein sequence ID" value="PAV85089.1"/>
    <property type="molecule type" value="Genomic_DNA"/>
</dbReference>
<gene>
    <name evidence="1" type="ORF">WR25_04509</name>
</gene>
<sequence length="125" mass="14661">METAKKWCSFAKKRRSSCYFKYQKYFNEISKSTDEDVELIDKKACQYILMELNEKLVNVGLDIYSDTDFEHRMKILQYQAQGSQETISDGELKEIKEIANKKIEGLNKRRKSISMPNLPKSCKDS</sequence>
<organism evidence="1 2">
    <name type="scientific">Diploscapter pachys</name>
    <dbReference type="NCBI Taxonomy" id="2018661"/>
    <lineage>
        <taxon>Eukaryota</taxon>
        <taxon>Metazoa</taxon>
        <taxon>Ecdysozoa</taxon>
        <taxon>Nematoda</taxon>
        <taxon>Chromadorea</taxon>
        <taxon>Rhabditida</taxon>
        <taxon>Rhabditina</taxon>
        <taxon>Rhabditomorpha</taxon>
        <taxon>Rhabditoidea</taxon>
        <taxon>Rhabditidae</taxon>
        <taxon>Diploscapter</taxon>
    </lineage>
</organism>
<reference evidence="1 2" key="1">
    <citation type="journal article" date="2017" name="Curr. Biol.">
        <title>Genome architecture and evolution of a unichromosomal asexual nematode.</title>
        <authorList>
            <person name="Fradin H."/>
            <person name="Zegar C."/>
            <person name="Gutwein M."/>
            <person name="Lucas J."/>
            <person name="Kovtun M."/>
            <person name="Corcoran D."/>
            <person name="Baugh L.R."/>
            <person name="Kiontke K."/>
            <person name="Gunsalus K."/>
            <person name="Fitch D.H."/>
            <person name="Piano F."/>
        </authorList>
    </citation>
    <scope>NUCLEOTIDE SEQUENCE [LARGE SCALE GENOMIC DNA]</scope>
    <source>
        <strain evidence="1">PF1309</strain>
    </source>
</reference>
<dbReference type="AlphaFoldDB" id="A0A2A2LFZ3"/>
<protein>
    <submittedName>
        <fullName evidence="1">Uncharacterized protein</fullName>
    </submittedName>
</protein>
<evidence type="ECO:0000313" key="1">
    <source>
        <dbReference type="EMBL" id="PAV85089.1"/>
    </source>
</evidence>
<accession>A0A2A2LFZ3</accession>
<evidence type="ECO:0000313" key="2">
    <source>
        <dbReference type="Proteomes" id="UP000218231"/>
    </source>
</evidence>
<dbReference type="Proteomes" id="UP000218231">
    <property type="component" value="Unassembled WGS sequence"/>
</dbReference>